<feature type="region of interest" description="Disordered" evidence="1">
    <location>
        <begin position="1"/>
        <end position="37"/>
    </location>
</feature>
<dbReference type="PANTHER" id="PTHR30105">
    <property type="entry name" value="UNCHARACTERIZED YIBQ-RELATED"/>
    <property type="match status" value="1"/>
</dbReference>
<evidence type="ECO:0008006" key="5">
    <source>
        <dbReference type="Google" id="ProtNLM"/>
    </source>
</evidence>
<proteinExistence type="predicted"/>
<dbReference type="OrthoDB" id="9784811at2"/>
<dbReference type="SUPFAM" id="SSF88713">
    <property type="entry name" value="Glycoside hydrolase/deacetylase"/>
    <property type="match status" value="1"/>
</dbReference>
<evidence type="ECO:0000313" key="4">
    <source>
        <dbReference type="Proteomes" id="UP000186469"/>
    </source>
</evidence>
<organism evidence="3 4">
    <name type="scientific">Desulfovibrio litoralis DSM 11393</name>
    <dbReference type="NCBI Taxonomy" id="1121455"/>
    <lineage>
        <taxon>Bacteria</taxon>
        <taxon>Pseudomonadati</taxon>
        <taxon>Thermodesulfobacteriota</taxon>
        <taxon>Desulfovibrionia</taxon>
        <taxon>Desulfovibrionales</taxon>
        <taxon>Desulfovibrionaceae</taxon>
        <taxon>Desulfovibrio</taxon>
    </lineage>
</organism>
<evidence type="ECO:0000313" key="3">
    <source>
        <dbReference type="EMBL" id="SHN70191.1"/>
    </source>
</evidence>
<dbReference type="Proteomes" id="UP000186469">
    <property type="component" value="Unassembled WGS sequence"/>
</dbReference>
<dbReference type="EMBL" id="FRDI01000012">
    <property type="protein sequence ID" value="SHN70191.1"/>
    <property type="molecule type" value="Genomic_DNA"/>
</dbReference>
<reference evidence="3 4" key="1">
    <citation type="submission" date="2016-12" db="EMBL/GenBank/DDBJ databases">
        <authorList>
            <person name="Song W.-J."/>
            <person name="Kurnit D.M."/>
        </authorList>
    </citation>
    <scope>NUCLEOTIDE SEQUENCE [LARGE SCALE GENOMIC DNA]</scope>
    <source>
        <strain evidence="3 4">DSM 11393</strain>
    </source>
</reference>
<feature type="compositionally biased region" description="Basic residues" evidence="1">
    <location>
        <begin position="26"/>
        <end position="37"/>
    </location>
</feature>
<dbReference type="RefSeq" id="WP_072697690.1">
    <property type="nucleotide sequence ID" value="NZ_FRDI01000012.1"/>
</dbReference>
<dbReference type="InterPro" id="IPR011330">
    <property type="entry name" value="Glyco_hydro/deAcase_b/a-brl"/>
</dbReference>
<feature type="transmembrane region" description="Helical" evidence="2">
    <location>
        <begin position="43"/>
        <end position="64"/>
    </location>
</feature>
<gene>
    <name evidence="3" type="ORF">SAMN02745728_02010</name>
</gene>
<protein>
    <recommendedName>
        <fullName evidence="5">Divergent polysaccharide deacetylase</fullName>
    </recommendedName>
</protein>
<dbReference type="Pfam" id="PF26336">
    <property type="entry name" value="MacP_activator"/>
    <property type="match status" value="1"/>
</dbReference>
<dbReference type="CDD" id="cd10936">
    <property type="entry name" value="CE4_DAC2"/>
    <property type="match status" value="1"/>
</dbReference>
<dbReference type="InterPro" id="IPR006837">
    <property type="entry name" value="Divergent_DAC"/>
</dbReference>
<dbReference type="GO" id="GO:0005975">
    <property type="term" value="P:carbohydrate metabolic process"/>
    <property type="evidence" value="ECO:0007669"/>
    <property type="project" value="InterPro"/>
</dbReference>
<keyword evidence="2" id="KW-0472">Membrane</keyword>
<evidence type="ECO:0000256" key="2">
    <source>
        <dbReference type="SAM" id="Phobius"/>
    </source>
</evidence>
<dbReference type="AlphaFoldDB" id="A0A1M7THN9"/>
<accession>A0A1M7THN9</accession>
<name>A0A1M7THN9_9BACT</name>
<dbReference type="InterPro" id="IPR047752">
    <property type="entry name" value="MacP"/>
</dbReference>
<evidence type="ECO:0000256" key="1">
    <source>
        <dbReference type="SAM" id="MobiDB-lite"/>
    </source>
</evidence>
<keyword evidence="4" id="KW-1185">Reference proteome</keyword>
<dbReference type="Pfam" id="PF04748">
    <property type="entry name" value="Polysacc_deac_2"/>
    <property type="match status" value="1"/>
</dbReference>
<dbReference type="STRING" id="1121455.SAMN02745728_02010"/>
<dbReference type="Gene3D" id="3.20.20.370">
    <property type="entry name" value="Glycoside hydrolase/deacetylase"/>
    <property type="match status" value="1"/>
</dbReference>
<sequence length="461" mass="52116">MKEKNTQKTPKKTKSSPQKAGEKKPAPKSRRTKKQKKSSFNQFINNLFISIILLGLIALIFIGVQKYFFATTTVIQEQKNQAVIQKSLNELAKQAPKSQGNQTQDNLNENDKIETWLKRIDSALSASIKSSNITQSEIKQLTPTKIKIFNLNYLCQNIELNLNIESADFIMSLKNNLQLFADDASLKQVNENHWQISVYNIVTHNLYIKRNYSFNEFEEGEETPETITLTLDELMASLNKGKSGRLAIVIDDLGNSVNDMQALTDLNYPVSVAIWPHGMQKNESAKLAKQKGLDILVHVPMEPVRLSEFKPGPNALYSGMSLEKIHAITETQLNSVPYAIGLNNHMGSRFTQWKEGVRTVVNVAKNKNFFVLDSVTHQNSDLFKEAKNQGVKAYQRQVFLDNQESVNYVLKQLALAEKVALHQGEAIAIGHPHASTLEALKIWQSQKNPDIEYILVHEIKE</sequence>
<keyword evidence="2" id="KW-0812">Transmembrane</keyword>
<keyword evidence="2" id="KW-1133">Transmembrane helix</keyword>
<dbReference type="PANTHER" id="PTHR30105:SF2">
    <property type="entry name" value="DIVERGENT POLYSACCHARIDE DEACETYLASE SUPERFAMILY"/>
    <property type="match status" value="1"/>
</dbReference>